<sequence>MATEIYDIPSIHDSIMRLSEHLTGVRKEALLNILLYAQKYPLPLEDGDILKSGILKMFVEKQPHVYSQFVDTVEAILQHWSSQVQGWIYMIISKFLHKLGADIIKDSLDQKIRKLLITMTNYSTGSLVLSCIFRAFADPSQPMNRKTITVSLLYLGQMCRKLEQGNFNRCDESSSGFTVIAGWYANKNAFKDIQRTSRKVLLSLFCLNSSTFLQLQTELPITKEPFVRQLINDHILHSDGMSPSDGEECIFFSQVNGIGHNFEDPQTLREENQSSTIKSTKSFQSFLEVPGDIPKRPVSSEETSKSYQSFAKRSSTLPRKPSANPRIPMRKSPTIDDKYSPIKSKLSLSRTMSNSDKKQSRSKDNKDSPSYRQSPKLDISYSRLPRLATLEDDNPLSFI</sequence>
<dbReference type="AlphaFoldDB" id="A0AAV7JQ15"/>
<name>A0AAV7JQ15_9METZ</name>
<organism evidence="2 3">
    <name type="scientific">Oopsacas minuta</name>
    <dbReference type="NCBI Taxonomy" id="111878"/>
    <lineage>
        <taxon>Eukaryota</taxon>
        <taxon>Metazoa</taxon>
        <taxon>Porifera</taxon>
        <taxon>Hexactinellida</taxon>
        <taxon>Hexasterophora</taxon>
        <taxon>Lyssacinosida</taxon>
        <taxon>Leucopsacidae</taxon>
        <taxon>Oopsacas</taxon>
    </lineage>
</organism>
<feature type="compositionally biased region" description="Basic and acidic residues" evidence="1">
    <location>
        <begin position="262"/>
        <end position="272"/>
    </location>
</feature>
<dbReference type="EMBL" id="JAKMXF010000309">
    <property type="protein sequence ID" value="KAI6650973.1"/>
    <property type="molecule type" value="Genomic_DNA"/>
</dbReference>
<dbReference type="Proteomes" id="UP001165289">
    <property type="component" value="Unassembled WGS sequence"/>
</dbReference>
<feature type="region of interest" description="Disordered" evidence="1">
    <location>
        <begin position="288"/>
        <end position="386"/>
    </location>
</feature>
<feature type="compositionally biased region" description="Basic and acidic residues" evidence="1">
    <location>
        <begin position="293"/>
        <end position="304"/>
    </location>
</feature>
<evidence type="ECO:0000256" key="1">
    <source>
        <dbReference type="SAM" id="MobiDB-lite"/>
    </source>
</evidence>
<evidence type="ECO:0000313" key="2">
    <source>
        <dbReference type="EMBL" id="KAI6650973.1"/>
    </source>
</evidence>
<dbReference type="SUPFAM" id="SSF48371">
    <property type="entry name" value="ARM repeat"/>
    <property type="match status" value="1"/>
</dbReference>
<dbReference type="Gene3D" id="1.25.10.10">
    <property type="entry name" value="Leucine-rich Repeat Variant"/>
    <property type="match status" value="1"/>
</dbReference>
<accession>A0AAV7JQ15</accession>
<dbReference type="InterPro" id="IPR016024">
    <property type="entry name" value="ARM-type_fold"/>
</dbReference>
<reference evidence="2 3" key="1">
    <citation type="journal article" date="2023" name="BMC Biol.">
        <title>The compact genome of the sponge Oopsacas minuta (Hexactinellida) is lacking key metazoan core genes.</title>
        <authorList>
            <person name="Santini S."/>
            <person name="Schenkelaars Q."/>
            <person name="Jourda C."/>
            <person name="Duchesne M."/>
            <person name="Belahbib H."/>
            <person name="Rocher C."/>
            <person name="Selva M."/>
            <person name="Riesgo A."/>
            <person name="Vervoort M."/>
            <person name="Leys S.P."/>
            <person name="Kodjabachian L."/>
            <person name="Le Bivic A."/>
            <person name="Borchiellini C."/>
            <person name="Claverie J.M."/>
            <person name="Renard E."/>
        </authorList>
    </citation>
    <scope>NUCLEOTIDE SEQUENCE [LARGE SCALE GENOMIC DNA]</scope>
    <source>
        <strain evidence="2">SPO-2</strain>
    </source>
</reference>
<evidence type="ECO:0000313" key="3">
    <source>
        <dbReference type="Proteomes" id="UP001165289"/>
    </source>
</evidence>
<protein>
    <submittedName>
        <fullName evidence="2">CLIP-associating protein 1 isoform X6</fullName>
    </submittedName>
</protein>
<feature type="compositionally biased region" description="Basic and acidic residues" evidence="1">
    <location>
        <begin position="355"/>
        <end position="369"/>
    </location>
</feature>
<gene>
    <name evidence="2" type="ORF">LOD99_5812</name>
</gene>
<feature type="compositionally biased region" description="Polar residues" evidence="1">
    <location>
        <begin position="305"/>
        <end position="317"/>
    </location>
</feature>
<feature type="region of interest" description="Disordered" evidence="1">
    <location>
        <begin position="262"/>
        <end position="281"/>
    </location>
</feature>
<dbReference type="InterPro" id="IPR011989">
    <property type="entry name" value="ARM-like"/>
</dbReference>
<proteinExistence type="predicted"/>
<keyword evidence="3" id="KW-1185">Reference proteome</keyword>
<comment type="caution">
    <text evidence="2">The sequence shown here is derived from an EMBL/GenBank/DDBJ whole genome shotgun (WGS) entry which is preliminary data.</text>
</comment>